<dbReference type="PROSITE" id="PS50837">
    <property type="entry name" value="NACHT"/>
    <property type="match status" value="1"/>
</dbReference>
<sequence>MANSGVMHIETLVVAGGKWPAGEVSEEEAAEAVAAYARRVRDSYGRLDLEVLTPLSDQGEHPVVELREVFVPPGVRADPPPVSLPRELMKRLAEHGEPAENALPPGVESAYPEQARQAAQRPVEPVLEVLGNERNDRLVILGDPGAGKSTLARYAALTLTCGGGALPESLAGRLPVVVELRRYAQEEWREKPFEEYLDHLYDTEGMCVPRRVLAPLLASGRALVIFDGLDELFDPAIRETVAKRIAAFASRYAGTRVVVTSRVIGYRKGVLAGAGFEHYMLQDLDTDQIKEFTRCWYATACPGDPAKATALQKRVTDAVTHSRAVAELAGNPLLLTILAIIGRRQTLPRDRQGVYEHAVTVLVARWDQDTKHLAPRVSPEVREVLEVLEAGELLELLRLLARKMQDDIAGNHIHTVDLEKILHDYLKDYDLPPVQVRAATRAIVRQLRERNFILSHYGSGVYGFVHRTFLEYLAAADLTHRYTRDREWTPDQLVHDVLGELAGKPAWHEVLLLVTGQLAPPHAGRLIDHLLHLHRTRDDQRLLALAVRALAEVRKIGLLTQQSENVVSALISSLTDHVDTHLYLEEAAPALATFSDHWAGRQRLLRWSHLHGQFLSFPGWVDGSPTSQVAPLYRSPGTLELLAVHAPIAHARRAALDRLAEHWPNPATRELLTHHATQDPDENLRYVALQHLAQNWPDSTTRELLTHHTLHDFDSKPRTTALQALAEHWPDSTTRELLTHHANNHPDPFTRRTALAYLTGRWPDDTSRELLTDRAGHDPDLLIRRTALARLARGWPDQHTRHLLTHHVTQDPDPRVPVLQALARYWPDSTTRELLTHHANNHPDPFTRRTALAYLTRHWPDQHTRDLLTHHATHEPHPEPRLTVLRNLTRHWPDQTTRNLLTHHATRDPDEDLRLTALRMWAVAGGPEVGPVLVRRVREDASGVVRAGLAWTLAFGWYDEPEVHTLLRSVAGDDEDERVREEATAALAAAEAMRDHADHV</sequence>
<dbReference type="AlphaFoldDB" id="A0A7W3T4C6"/>
<dbReference type="PANTHER" id="PTHR46844:SF1">
    <property type="entry name" value="SLR5058 PROTEIN"/>
    <property type="match status" value="1"/>
</dbReference>
<dbReference type="InterPro" id="IPR036770">
    <property type="entry name" value="Ankyrin_rpt-contain_sf"/>
</dbReference>
<dbReference type="Pfam" id="PF13646">
    <property type="entry name" value="HEAT_2"/>
    <property type="match status" value="2"/>
</dbReference>
<dbReference type="InterPro" id="IPR011989">
    <property type="entry name" value="ARM-like"/>
</dbReference>
<dbReference type="Pfam" id="PF05729">
    <property type="entry name" value="NACHT"/>
    <property type="match status" value="1"/>
</dbReference>
<dbReference type="InterPro" id="IPR007111">
    <property type="entry name" value="NACHT_NTPase"/>
</dbReference>
<evidence type="ECO:0000259" key="1">
    <source>
        <dbReference type="PROSITE" id="PS50837"/>
    </source>
</evidence>
<proteinExistence type="predicted"/>
<dbReference type="SUPFAM" id="SSF48403">
    <property type="entry name" value="Ankyrin repeat"/>
    <property type="match status" value="1"/>
</dbReference>
<dbReference type="Gene3D" id="3.40.50.300">
    <property type="entry name" value="P-loop containing nucleotide triphosphate hydrolases"/>
    <property type="match status" value="1"/>
</dbReference>
<dbReference type="CDD" id="cd00267">
    <property type="entry name" value="ABC_ATPase"/>
    <property type="match status" value="1"/>
</dbReference>
<dbReference type="PANTHER" id="PTHR46844">
    <property type="entry name" value="SLR5058 PROTEIN"/>
    <property type="match status" value="1"/>
</dbReference>
<keyword evidence="3" id="KW-1185">Reference proteome</keyword>
<dbReference type="Gene3D" id="1.25.10.10">
    <property type="entry name" value="Leucine-rich Repeat Variant"/>
    <property type="match status" value="2"/>
</dbReference>
<evidence type="ECO:0000313" key="2">
    <source>
        <dbReference type="EMBL" id="MBB0230697.1"/>
    </source>
</evidence>
<comment type="caution">
    <text evidence="2">The sequence shown here is derived from an EMBL/GenBank/DDBJ whole genome shotgun (WGS) entry which is preliminary data.</text>
</comment>
<dbReference type="SUPFAM" id="SSF52540">
    <property type="entry name" value="P-loop containing nucleoside triphosphate hydrolases"/>
    <property type="match status" value="1"/>
</dbReference>
<accession>A0A7W3T4C6</accession>
<name>A0A7W3T4C6_9ACTN</name>
<dbReference type="InterPro" id="IPR027417">
    <property type="entry name" value="P-loop_NTPase"/>
</dbReference>
<dbReference type="EMBL" id="VKHS01000332">
    <property type="protein sequence ID" value="MBB0230697.1"/>
    <property type="molecule type" value="Genomic_DNA"/>
</dbReference>
<organism evidence="2 3">
    <name type="scientific">Streptomyces calidiresistens</name>
    <dbReference type="NCBI Taxonomy" id="1485586"/>
    <lineage>
        <taxon>Bacteria</taxon>
        <taxon>Bacillati</taxon>
        <taxon>Actinomycetota</taxon>
        <taxon>Actinomycetes</taxon>
        <taxon>Kitasatosporales</taxon>
        <taxon>Streptomycetaceae</taxon>
        <taxon>Streptomyces</taxon>
    </lineage>
</organism>
<evidence type="ECO:0000313" key="3">
    <source>
        <dbReference type="Proteomes" id="UP000530234"/>
    </source>
</evidence>
<protein>
    <submittedName>
        <fullName evidence="2">NACHT domain-containing protein</fullName>
    </submittedName>
</protein>
<reference evidence="3" key="1">
    <citation type="submission" date="2019-10" db="EMBL/GenBank/DDBJ databases">
        <title>Streptomyces sp. nov., a novel actinobacterium isolated from alkaline environment.</title>
        <authorList>
            <person name="Golinska P."/>
        </authorList>
    </citation>
    <scope>NUCLEOTIDE SEQUENCE [LARGE SCALE GENOMIC DNA]</scope>
    <source>
        <strain evidence="3">DSM 42108</strain>
    </source>
</reference>
<dbReference type="RefSeq" id="WP_182664377.1">
    <property type="nucleotide sequence ID" value="NZ_VKHS01000332.1"/>
</dbReference>
<dbReference type="Proteomes" id="UP000530234">
    <property type="component" value="Unassembled WGS sequence"/>
</dbReference>
<gene>
    <name evidence="2" type="ORF">FOE67_14515</name>
</gene>
<feature type="domain" description="NACHT" evidence="1">
    <location>
        <begin position="136"/>
        <end position="262"/>
    </location>
</feature>